<reference evidence="3" key="1">
    <citation type="submission" date="2016-01" db="EMBL/GenBank/DDBJ databases">
        <authorList>
            <person name="Mitreva M."/>
            <person name="Pepin K.H."/>
            <person name="Mihindukulasuriya K.A."/>
            <person name="Fulton R."/>
            <person name="Fronick C."/>
            <person name="O'Laughlin M."/>
            <person name="Miner T."/>
            <person name="Herter B."/>
            <person name="Rosa B.A."/>
            <person name="Cordes M."/>
            <person name="Tomlinson C."/>
            <person name="Wollam A."/>
            <person name="Palsikar V.B."/>
            <person name="Mardis E.R."/>
            <person name="Wilson R.K."/>
        </authorList>
    </citation>
    <scope>NUCLEOTIDE SEQUENCE [LARGE SCALE GENOMIC DNA]</scope>
    <source>
        <strain evidence="3">DNF00729</strain>
    </source>
</reference>
<keyword evidence="3" id="KW-1185">Reference proteome</keyword>
<feature type="transmembrane region" description="Helical" evidence="1">
    <location>
        <begin position="12"/>
        <end position="33"/>
    </location>
</feature>
<dbReference type="EMBL" id="LSDG01000044">
    <property type="protein sequence ID" value="KXB65278.1"/>
    <property type="molecule type" value="Genomic_DNA"/>
</dbReference>
<feature type="transmembrane region" description="Helical" evidence="1">
    <location>
        <begin position="68"/>
        <end position="88"/>
    </location>
</feature>
<comment type="caution">
    <text evidence="2">The sequence shown here is derived from an EMBL/GenBank/DDBJ whole genome shotgun (WGS) entry which is preliminary data.</text>
</comment>
<dbReference type="InterPro" id="IPR043739">
    <property type="entry name" value="DUF5684"/>
</dbReference>
<keyword evidence="1" id="KW-0472">Membrane</keyword>
<evidence type="ECO:0000313" key="2">
    <source>
        <dbReference type="EMBL" id="KXB65278.1"/>
    </source>
</evidence>
<dbReference type="OrthoDB" id="2376202at2"/>
<dbReference type="AlphaFoldDB" id="A0A134AC95"/>
<evidence type="ECO:0008006" key="4">
    <source>
        <dbReference type="Google" id="ProtNLM"/>
    </source>
</evidence>
<evidence type="ECO:0000256" key="1">
    <source>
        <dbReference type="SAM" id="Phobius"/>
    </source>
</evidence>
<keyword evidence="1" id="KW-0812">Transmembrane</keyword>
<dbReference type="STRING" id="755172.HMPREF1863_01475"/>
<organism evidence="2 3">
    <name type="scientific">Aedoeadaptatus coxii</name>
    <dbReference type="NCBI Taxonomy" id="755172"/>
    <lineage>
        <taxon>Bacteria</taxon>
        <taxon>Bacillati</taxon>
        <taxon>Bacillota</taxon>
        <taxon>Tissierellia</taxon>
        <taxon>Tissierellales</taxon>
        <taxon>Peptoniphilaceae</taxon>
        <taxon>Aedoeadaptatus</taxon>
    </lineage>
</organism>
<accession>A0A134AC95</accession>
<sequence length="123" mass="13557">MDYSAQNFYDYLAAGNATMIGGLLYIICIIGWWKLFEKAGYAGILSIIPVVNLFVLSKIAYGSYPYGLLIFIPIVNAIYGLALSYQIMRRFDCGVGLSILGAFFPVLALVPAFGDNRYLGPKH</sequence>
<feature type="transmembrane region" description="Helical" evidence="1">
    <location>
        <begin position="94"/>
        <end position="114"/>
    </location>
</feature>
<dbReference type="Proteomes" id="UP000070442">
    <property type="component" value="Unassembled WGS sequence"/>
</dbReference>
<keyword evidence="1" id="KW-1133">Transmembrane helix</keyword>
<dbReference type="RefSeq" id="WP_068368982.1">
    <property type="nucleotide sequence ID" value="NZ_CAMQER010000097.1"/>
</dbReference>
<feature type="transmembrane region" description="Helical" evidence="1">
    <location>
        <begin position="39"/>
        <end position="56"/>
    </location>
</feature>
<protein>
    <recommendedName>
        <fullName evidence="4">Signal peptidase I</fullName>
    </recommendedName>
</protein>
<gene>
    <name evidence="2" type="ORF">HMPREF1863_01475</name>
</gene>
<dbReference type="PATRIC" id="fig|755172.3.peg.1437"/>
<evidence type="ECO:0000313" key="3">
    <source>
        <dbReference type="Proteomes" id="UP000070442"/>
    </source>
</evidence>
<proteinExistence type="predicted"/>
<name>A0A134AC95_9FIRM</name>
<dbReference type="Pfam" id="PF18936">
    <property type="entry name" value="DUF5684"/>
    <property type="match status" value="1"/>
</dbReference>